<sequence length="396" mass="44368">METLKSGGETYSTPEALALAWKQRLAAVKIKWKLEIATRDLVAVLNQKVVPPRYDRPLEFFIYLDKAHTLTEGKLTQAIGSPPSCALDIFNTVLGWLVGFPFFTIYISTTNLEPAAMPSISYGPVSRQEPLNAHTPFTELPFDVFAHDVMGYLGALGGGRIFLEDTHSEQYLRKFRWNSHCLENYPNKYWIQDELSARQTIRGRKDLLYACVGLTVQFDFDHGQSMIAKYPSEPLLIKTASQLFPGGQLKTYIPHALNKADSEAHGHPVPVLVFLNHMFNQKWQDSILSIRPVGDEHGPPLHEAFKDVYVNFTHFAAAGDSKVIQYLPHVMLQFLMYGCCSMNSVDLITVMHHDSLQNPLCDSSMSQLAFQIQNYCYAGSKGPSCAVVAYAVGDRG</sequence>
<gene>
    <name evidence="1" type="ORF">EV420DRAFT_1591134</name>
</gene>
<evidence type="ECO:0000313" key="1">
    <source>
        <dbReference type="EMBL" id="KAK0436059.1"/>
    </source>
</evidence>
<evidence type="ECO:0000313" key="2">
    <source>
        <dbReference type="Proteomes" id="UP001175211"/>
    </source>
</evidence>
<dbReference type="RefSeq" id="XP_060322166.1">
    <property type="nucleotide sequence ID" value="XM_060474920.1"/>
</dbReference>
<dbReference type="AlphaFoldDB" id="A0AA39J756"/>
<dbReference type="Proteomes" id="UP001175211">
    <property type="component" value="Unassembled WGS sequence"/>
</dbReference>
<dbReference type="EMBL" id="JAUEPS010000132">
    <property type="protein sequence ID" value="KAK0436059.1"/>
    <property type="molecule type" value="Genomic_DNA"/>
</dbReference>
<protein>
    <submittedName>
        <fullName evidence="1">Uncharacterized protein</fullName>
    </submittedName>
</protein>
<keyword evidence="2" id="KW-1185">Reference proteome</keyword>
<name>A0AA39J756_ARMTA</name>
<proteinExistence type="predicted"/>
<accession>A0AA39J756</accession>
<reference evidence="1" key="1">
    <citation type="submission" date="2023-06" db="EMBL/GenBank/DDBJ databases">
        <authorList>
            <consortium name="Lawrence Berkeley National Laboratory"/>
            <person name="Ahrendt S."/>
            <person name="Sahu N."/>
            <person name="Indic B."/>
            <person name="Wong-Bajracharya J."/>
            <person name="Merenyi Z."/>
            <person name="Ke H.-M."/>
            <person name="Monk M."/>
            <person name="Kocsube S."/>
            <person name="Drula E."/>
            <person name="Lipzen A."/>
            <person name="Balint B."/>
            <person name="Henrissat B."/>
            <person name="Andreopoulos B."/>
            <person name="Martin F.M."/>
            <person name="Harder C.B."/>
            <person name="Rigling D."/>
            <person name="Ford K.L."/>
            <person name="Foster G.D."/>
            <person name="Pangilinan J."/>
            <person name="Papanicolaou A."/>
            <person name="Barry K."/>
            <person name="LaButti K."/>
            <person name="Viragh M."/>
            <person name="Koriabine M."/>
            <person name="Yan M."/>
            <person name="Riley R."/>
            <person name="Champramary S."/>
            <person name="Plett K.L."/>
            <person name="Tsai I.J."/>
            <person name="Slot J."/>
            <person name="Sipos G."/>
            <person name="Plett J."/>
            <person name="Nagy L.G."/>
            <person name="Grigoriev I.V."/>
        </authorList>
    </citation>
    <scope>NUCLEOTIDE SEQUENCE</scope>
    <source>
        <strain evidence="1">CCBAS 213</strain>
    </source>
</reference>
<comment type="caution">
    <text evidence="1">The sequence shown here is derived from an EMBL/GenBank/DDBJ whole genome shotgun (WGS) entry which is preliminary data.</text>
</comment>
<organism evidence="1 2">
    <name type="scientific">Armillaria tabescens</name>
    <name type="common">Ringless honey mushroom</name>
    <name type="synonym">Agaricus tabescens</name>
    <dbReference type="NCBI Taxonomy" id="1929756"/>
    <lineage>
        <taxon>Eukaryota</taxon>
        <taxon>Fungi</taxon>
        <taxon>Dikarya</taxon>
        <taxon>Basidiomycota</taxon>
        <taxon>Agaricomycotina</taxon>
        <taxon>Agaricomycetes</taxon>
        <taxon>Agaricomycetidae</taxon>
        <taxon>Agaricales</taxon>
        <taxon>Marasmiineae</taxon>
        <taxon>Physalacriaceae</taxon>
        <taxon>Desarmillaria</taxon>
    </lineage>
</organism>
<dbReference type="GeneID" id="85358468"/>